<dbReference type="AlphaFoldDB" id="A0A6J7I9T7"/>
<dbReference type="EMBL" id="CAFBMS010000112">
    <property type="protein sequence ID" value="CAB4927665.1"/>
    <property type="molecule type" value="Genomic_DNA"/>
</dbReference>
<feature type="transmembrane region" description="Helical" evidence="1">
    <location>
        <begin position="25"/>
        <end position="44"/>
    </location>
</feature>
<dbReference type="Pfam" id="PF14155">
    <property type="entry name" value="DUF4307"/>
    <property type="match status" value="1"/>
</dbReference>
<name>A0A6J7I9T7_9ZZZZ</name>
<dbReference type="InterPro" id="IPR025443">
    <property type="entry name" value="DUF4307"/>
</dbReference>
<keyword evidence="1" id="KW-0472">Membrane</keyword>
<evidence type="ECO:0000313" key="2">
    <source>
        <dbReference type="EMBL" id="CAB4927665.1"/>
    </source>
</evidence>
<organism evidence="2">
    <name type="scientific">freshwater metagenome</name>
    <dbReference type="NCBI Taxonomy" id="449393"/>
    <lineage>
        <taxon>unclassified sequences</taxon>
        <taxon>metagenomes</taxon>
        <taxon>ecological metagenomes</taxon>
    </lineage>
</organism>
<accession>A0A6J7I9T7</accession>
<keyword evidence="1" id="KW-0812">Transmembrane</keyword>
<proteinExistence type="predicted"/>
<evidence type="ECO:0000256" key="1">
    <source>
        <dbReference type="SAM" id="Phobius"/>
    </source>
</evidence>
<keyword evidence="1" id="KW-1133">Transmembrane helix</keyword>
<reference evidence="2" key="1">
    <citation type="submission" date="2020-05" db="EMBL/GenBank/DDBJ databases">
        <authorList>
            <person name="Chiriac C."/>
            <person name="Salcher M."/>
            <person name="Ghai R."/>
            <person name="Kavagutti S V."/>
        </authorList>
    </citation>
    <scope>NUCLEOTIDE SEQUENCE</scope>
</reference>
<gene>
    <name evidence="2" type="ORF">UFOPK3614_01207</name>
</gene>
<protein>
    <submittedName>
        <fullName evidence="2">Unannotated protein</fullName>
    </submittedName>
</protein>
<sequence>MNSTGSSEFSYEDRYAIRPSKAWKVPAAIIAIVGIIWIFWAGLFHATPEFRATLISFSVVSDEKISIRYSVQRKDASALATCTLQARDVAKNVVGEIEDEITPGSTSFERVTEIPTRSAAVTASVARCRVK</sequence>